<sequence length="303" mass="34904">MSVSFVDLHLLTRSAHTLPFFSQGKKDFRETGHRCASSRYTFRRCCTRRPSIAGSRLVSRLEGKNDLLERFDASSKYLNKKRNDRGPEFYANLGTVIETLRSDYSHILEKDIDYSVYDEDLILRDRVHGQYLQGKEAYKTVLWLLRVHTHIAFRQAFTDVKSMYYDDDSAIIYLRWGIRAVPRLLPWDVHRQRYIDGLSIYRLNCDGWVQEHIVDNVLQTPIKLPSLVENLLSLGTIRLRSPAGVGVQGGSSQCGSQYNNFLASVLKMFVQDVESESDCSRSSKESRVTLENQRETSSDMEEG</sequence>
<dbReference type="Proteomes" id="UP000030680">
    <property type="component" value="Unassembled WGS sequence"/>
</dbReference>
<dbReference type="PANTHER" id="PTHR31094">
    <property type="entry name" value="RIKEN CDNA 2310061I04 GENE"/>
    <property type="match status" value="1"/>
</dbReference>
<dbReference type="Pfam" id="PF10184">
    <property type="entry name" value="DUF2358"/>
    <property type="match status" value="1"/>
</dbReference>
<dbReference type="EMBL" id="KB454504">
    <property type="protein sequence ID" value="EME29899.1"/>
    <property type="molecule type" value="Genomic_DNA"/>
</dbReference>
<dbReference type="KEGG" id="gsl:Gasu_26860"/>
<keyword evidence="3" id="KW-1185">Reference proteome</keyword>
<organism evidence="2 3">
    <name type="scientific">Galdieria sulphuraria</name>
    <name type="common">Red alga</name>
    <dbReference type="NCBI Taxonomy" id="130081"/>
    <lineage>
        <taxon>Eukaryota</taxon>
        <taxon>Rhodophyta</taxon>
        <taxon>Bangiophyceae</taxon>
        <taxon>Galdieriales</taxon>
        <taxon>Galdieriaceae</taxon>
        <taxon>Galdieria</taxon>
    </lineage>
</organism>
<evidence type="ECO:0000313" key="2">
    <source>
        <dbReference type="EMBL" id="EME29899.1"/>
    </source>
</evidence>
<gene>
    <name evidence="2" type="ORF">Gasu_26860</name>
</gene>
<feature type="compositionally biased region" description="Basic and acidic residues" evidence="1">
    <location>
        <begin position="278"/>
        <end position="297"/>
    </location>
</feature>
<name>M2Y264_GALSU</name>
<proteinExistence type="predicted"/>
<dbReference type="RefSeq" id="XP_005706419.1">
    <property type="nucleotide sequence ID" value="XM_005706362.1"/>
</dbReference>
<dbReference type="OrthoDB" id="44820at2759"/>
<dbReference type="Gramene" id="EME29899">
    <property type="protein sequence ID" value="EME29899"/>
    <property type="gene ID" value="Gasu_26860"/>
</dbReference>
<accession>M2Y264</accession>
<protein>
    <submittedName>
        <fullName evidence="2">Uncharacterized protein</fullName>
    </submittedName>
</protein>
<evidence type="ECO:0000256" key="1">
    <source>
        <dbReference type="SAM" id="MobiDB-lite"/>
    </source>
</evidence>
<feature type="region of interest" description="Disordered" evidence="1">
    <location>
        <begin position="276"/>
        <end position="303"/>
    </location>
</feature>
<reference evidence="3" key="1">
    <citation type="journal article" date="2013" name="Science">
        <title>Gene transfer from bacteria and archaea facilitated evolution of an extremophilic eukaryote.</title>
        <authorList>
            <person name="Schonknecht G."/>
            <person name="Chen W.H."/>
            <person name="Ternes C.M."/>
            <person name="Barbier G.G."/>
            <person name="Shrestha R.P."/>
            <person name="Stanke M."/>
            <person name="Brautigam A."/>
            <person name="Baker B.J."/>
            <person name="Banfield J.F."/>
            <person name="Garavito R.M."/>
            <person name="Carr K."/>
            <person name="Wilkerson C."/>
            <person name="Rensing S.A."/>
            <person name="Gagneul D."/>
            <person name="Dickenson N.E."/>
            <person name="Oesterhelt C."/>
            <person name="Lercher M.J."/>
            <person name="Weber A.P."/>
        </authorList>
    </citation>
    <scope>NUCLEOTIDE SEQUENCE [LARGE SCALE GENOMIC DNA]</scope>
    <source>
        <strain evidence="3">074W</strain>
    </source>
</reference>
<dbReference type="eggNOG" id="ENOG502QQJ9">
    <property type="taxonomic scope" value="Eukaryota"/>
</dbReference>
<dbReference type="InterPro" id="IPR018790">
    <property type="entry name" value="DUF2358"/>
</dbReference>
<dbReference type="PANTHER" id="PTHR31094:SF2">
    <property type="entry name" value="RIKEN CDNA 2310061I04 GENE"/>
    <property type="match status" value="1"/>
</dbReference>
<dbReference type="AlphaFoldDB" id="M2Y264"/>
<evidence type="ECO:0000313" key="3">
    <source>
        <dbReference type="Proteomes" id="UP000030680"/>
    </source>
</evidence>
<dbReference type="GeneID" id="17088663"/>